<gene>
    <name evidence="2" type="ORF">BDV95DRAFT_267027</name>
</gene>
<protein>
    <submittedName>
        <fullName evidence="2">Uncharacterized protein</fullName>
    </submittedName>
</protein>
<organism evidence="2 3">
    <name type="scientific">Massariosphaeria phaeospora</name>
    <dbReference type="NCBI Taxonomy" id="100035"/>
    <lineage>
        <taxon>Eukaryota</taxon>
        <taxon>Fungi</taxon>
        <taxon>Dikarya</taxon>
        <taxon>Ascomycota</taxon>
        <taxon>Pezizomycotina</taxon>
        <taxon>Dothideomycetes</taxon>
        <taxon>Pleosporomycetidae</taxon>
        <taxon>Pleosporales</taxon>
        <taxon>Pleosporales incertae sedis</taxon>
        <taxon>Massariosphaeria</taxon>
    </lineage>
</organism>
<feature type="compositionally biased region" description="Polar residues" evidence="1">
    <location>
        <begin position="43"/>
        <end position="61"/>
    </location>
</feature>
<evidence type="ECO:0000313" key="2">
    <source>
        <dbReference type="EMBL" id="KAF2864890.1"/>
    </source>
</evidence>
<feature type="region of interest" description="Disordered" evidence="1">
    <location>
        <begin position="37"/>
        <end position="61"/>
    </location>
</feature>
<comment type="caution">
    <text evidence="2">The sequence shown here is derived from an EMBL/GenBank/DDBJ whole genome shotgun (WGS) entry which is preliminary data.</text>
</comment>
<reference evidence="2 3" key="1">
    <citation type="submission" date="2020-01" db="EMBL/GenBank/DDBJ databases">
        <authorList>
            <consortium name="DOE Joint Genome Institute"/>
            <person name="Haridas S."/>
            <person name="Albert R."/>
            <person name="Binder M."/>
            <person name="Bloem J."/>
            <person name="Labutti K."/>
            <person name="Salamov A."/>
            <person name="Andreopoulos B."/>
            <person name="Baker S.E."/>
            <person name="Barry K."/>
            <person name="Bills G."/>
            <person name="Bluhm B.H."/>
            <person name="Cannon C."/>
            <person name="Castanera R."/>
            <person name="Culley D.E."/>
            <person name="Daum C."/>
            <person name="Ezra D."/>
            <person name="Gonzalez J.B."/>
            <person name="Henrissat B."/>
            <person name="Kuo A."/>
            <person name="Liang C."/>
            <person name="Lipzen A."/>
            <person name="Lutzoni F."/>
            <person name="Magnuson J."/>
            <person name="Mondo S."/>
            <person name="Nolan M."/>
            <person name="Ohm R."/>
            <person name="Pangilinan J."/>
            <person name="Park H.-J.H."/>
            <person name="Ramirez L."/>
            <person name="Alfaro M."/>
            <person name="Sun H."/>
            <person name="Tritt A."/>
            <person name="Yoshinaga Y."/>
            <person name="Zwiers L.-H.L."/>
            <person name="Turgeon B.G."/>
            <person name="Goodwin S.B."/>
            <person name="Spatafora J.W."/>
            <person name="Crous P.W."/>
            <person name="Grigoriev I.V."/>
        </authorList>
    </citation>
    <scope>NUCLEOTIDE SEQUENCE [LARGE SCALE GENOMIC DNA]</scope>
    <source>
        <strain evidence="2 3">CBS 611.86</strain>
    </source>
</reference>
<evidence type="ECO:0000256" key="1">
    <source>
        <dbReference type="SAM" id="MobiDB-lite"/>
    </source>
</evidence>
<name>A0A7C8I4J5_9PLEO</name>
<evidence type="ECO:0000313" key="3">
    <source>
        <dbReference type="Proteomes" id="UP000481861"/>
    </source>
</evidence>
<dbReference type="EMBL" id="JAADJZ010000038">
    <property type="protein sequence ID" value="KAF2864890.1"/>
    <property type="molecule type" value="Genomic_DNA"/>
</dbReference>
<dbReference type="AlphaFoldDB" id="A0A7C8I4J5"/>
<proteinExistence type="predicted"/>
<keyword evidence="3" id="KW-1185">Reference proteome</keyword>
<sequence>MAQPFPRTHTLANTHTHNSLTHRALFGSTHTHHLAEPFFRPPSTHTTRTNPSKNRTTTAKTVTCTYPTTHPRANASSRANT</sequence>
<accession>A0A7C8I4J5</accession>
<dbReference type="Proteomes" id="UP000481861">
    <property type="component" value="Unassembled WGS sequence"/>
</dbReference>